<feature type="domain" description="Fe/B12 periplasmic-binding" evidence="5">
    <location>
        <begin position="61"/>
        <end position="336"/>
    </location>
</feature>
<comment type="subcellular location">
    <subcellularLocation>
        <location evidence="1">Cell envelope</location>
    </subcellularLocation>
</comment>
<protein>
    <submittedName>
        <fullName evidence="6">Iron complex transport system substrate-binding protein</fullName>
    </submittedName>
</protein>
<proteinExistence type="inferred from homology"/>
<accession>A0A1N7FKG0</accession>
<sequence length="336" mass="35888">MPHLPGLTRRHFLLAGLGSLGALGVAGCGRADSSSPASSSVAPARVTHKYGSTEVPANPRRVVTLGYTDQEPVLGLGVKPVGVVDFFGERPYGKWPWEASIWAGQQPTIVGERDTYNFGKIASLEPDLILGMYSGMTKADYDKLSGIAATVAQPVGHADFAAPWTVITQLAGDALGRRAQADRAIAAVQAEFTTARDAHPQWKGQTVAVVEPAKVDEWAVFGAGDPKLQFTEGLGFTVFPAVRAFNPGGDVKNVSTERLDTIDADRVIFLIDTGDQTEQQVRENTLFRTLKVARTNCATFLPFEAEPPIGAALAFNSIISIPYGIDQVVARLNSQP</sequence>
<dbReference type="PANTHER" id="PTHR30532">
    <property type="entry name" value="IRON III DICITRATE-BINDING PERIPLASMIC PROTEIN"/>
    <property type="match status" value="1"/>
</dbReference>
<comment type="similarity">
    <text evidence="2">Belongs to the bacterial solute-binding protein 8 family.</text>
</comment>
<dbReference type="STRING" id="1344003.SAMN05445060_2150"/>
<dbReference type="AlphaFoldDB" id="A0A1N7FKG0"/>
<dbReference type="PROSITE" id="PS50983">
    <property type="entry name" value="FE_B12_PBP"/>
    <property type="match status" value="1"/>
</dbReference>
<gene>
    <name evidence="6" type="ORF">SAMN05445060_2150</name>
</gene>
<name>A0A1N7FKG0_9NOCA</name>
<evidence type="ECO:0000313" key="7">
    <source>
        <dbReference type="Proteomes" id="UP000186218"/>
    </source>
</evidence>
<dbReference type="InterPro" id="IPR051313">
    <property type="entry name" value="Bact_iron-sidero_bind"/>
</dbReference>
<dbReference type="GO" id="GO:0030288">
    <property type="term" value="C:outer membrane-bounded periplasmic space"/>
    <property type="evidence" value="ECO:0007669"/>
    <property type="project" value="TreeGrafter"/>
</dbReference>
<evidence type="ECO:0000256" key="3">
    <source>
        <dbReference type="ARBA" id="ARBA00022448"/>
    </source>
</evidence>
<evidence type="ECO:0000313" key="6">
    <source>
        <dbReference type="EMBL" id="SIS00852.1"/>
    </source>
</evidence>
<evidence type="ECO:0000259" key="5">
    <source>
        <dbReference type="PROSITE" id="PS50983"/>
    </source>
</evidence>
<keyword evidence="3" id="KW-0813">Transport</keyword>
<dbReference type="PANTHER" id="PTHR30532:SF24">
    <property type="entry name" value="FERRIC ENTEROBACTIN-BINDING PERIPLASMIC PROTEIN FEPB"/>
    <property type="match status" value="1"/>
</dbReference>
<dbReference type="PROSITE" id="PS51318">
    <property type="entry name" value="TAT"/>
    <property type="match status" value="1"/>
</dbReference>
<dbReference type="GO" id="GO:1901678">
    <property type="term" value="P:iron coordination entity transport"/>
    <property type="evidence" value="ECO:0007669"/>
    <property type="project" value="UniProtKB-ARBA"/>
</dbReference>
<dbReference type="InterPro" id="IPR002491">
    <property type="entry name" value="ABC_transptr_periplasmic_BD"/>
</dbReference>
<dbReference type="Pfam" id="PF01497">
    <property type="entry name" value="Peripla_BP_2"/>
    <property type="match status" value="1"/>
</dbReference>
<keyword evidence="7" id="KW-1185">Reference proteome</keyword>
<dbReference type="EMBL" id="FTNT01000005">
    <property type="protein sequence ID" value="SIS00852.1"/>
    <property type="molecule type" value="Genomic_DNA"/>
</dbReference>
<reference evidence="6 7" key="1">
    <citation type="submission" date="2017-01" db="EMBL/GenBank/DDBJ databases">
        <authorList>
            <person name="Mah S.A."/>
            <person name="Swanson W.J."/>
            <person name="Moy G.W."/>
            <person name="Vacquier V.D."/>
        </authorList>
    </citation>
    <scope>NUCLEOTIDE SEQUENCE [LARGE SCALE GENOMIC DNA]</scope>
    <source>
        <strain evidence="6 7">CPCC 203464</strain>
    </source>
</reference>
<evidence type="ECO:0000256" key="1">
    <source>
        <dbReference type="ARBA" id="ARBA00004196"/>
    </source>
</evidence>
<dbReference type="InterPro" id="IPR006311">
    <property type="entry name" value="TAT_signal"/>
</dbReference>
<evidence type="ECO:0000256" key="2">
    <source>
        <dbReference type="ARBA" id="ARBA00008814"/>
    </source>
</evidence>
<evidence type="ECO:0000256" key="4">
    <source>
        <dbReference type="ARBA" id="ARBA00022729"/>
    </source>
</evidence>
<dbReference type="CDD" id="cd01146">
    <property type="entry name" value="FhuD"/>
    <property type="match status" value="1"/>
</dbReference>
<dbReference type="SUPFAM" id="SSF53807">
    <property type="entry name" value="Helical backbone' metal receptor"/>
    <property type="match status" value="1"/>
</dbReference>
<dbReference type="Gene3D" id="3.40.50.1980">
    <property type="entry name" value="Nitrogenase molybdenum iron protein domain"/>
    <property type="match status" value="2"/>
</dbReference>
<dbReference type="Proteomes" id="UP000186218">
    <property type="component" value="Unassembled WGS sequence"/>
</dbReference>
<organism evidence="6 7">
    <name type="scientific">Williamsia sterculiae</name>
    <dbReference type="NCBI Taxonomy" id="1344003"/>
    <lineage>
        <taxon>Bacteria</taxon>
        <taxon>Bacillati</taxon>
        <taxon>Actinomycetota</taxon>
        <taxon>Actinomycetes</taxon>
        <taxon>Mycobacteriales</taxon>
        <taxon>Nocardiaceae</taxon>
        <taxon>Williamsia</taxon>
    </lineage>
</organism>
<dbReference type="RefSeq" id="WP_083709690.1">
    <property type="nucleotide sequence ID" value="NZ_FTNT01000005.1"/>
</dbReference>
<keyword evidence="4" id="KW-0732">Signal</keyword>
<dbReference type="OrthoDB" id="1846031at2"/>